<protein>
    <submittedName>
        <fullName evidence="1">Uncharacterized protein</fullName>
    </submittedName>
</protein>
<dbReference type="Proteomes" id="UP000655868">
    <property type="component" value="Unassembled WGS sequence"/>
</dbReference>
<accession>A0A934NSE8</accession>
<evidence type="ECO:0000313" key="1">
    <source>
        <dbReference type="EMBL" id="MBJ8340340.1"/>
    </source>
</evidence>
<sequence length="65" mass="7028">MGASSVTACRNTAAQIHGISVVDDDTVHLLTRDARMTRRQSGLIVHRDEFDDCDLVQIGNATATT</sequence>
<organism evidence="1 2">
    <name type="scientific">Antrihabitans stalagmiti</name>
    <dbReference type="NCBI Taxonomy" id="2799499"/>
    <lineage>
        <taxon>Bacteria</taxon>
        <taxon>Bacillati</taxon>
        <taxon>Actinomycetota</taxon>
        <taxon>Actinomycetes</taxon>
        <taxon>Mycobacteriales</taxon>
        <taxon>Nocardiaceae</taxon>
        <taxon>Antrihabitans</taxon>
    </lineage>
</organism>
<reference evidence="1" key="1">
    <citation type="submission" date="2020-12" db="EMBL/GenBank/DDBJ databases">
        <title>Antrihabitans popcorni sp. nov. and Antrihabitans auranticaus sp. nov., isolated from a larva cave.</title>
        <authorList>
            <person name="Lee S.D."/>
            <person name="Kim I.S."/>
        </authorList>
    </citation>
    <scope>NUCLEOTIDE SEQUENCE</scope>
    <source>
        <strain evidence="1">YC3-6</strain>
    </source>
</reference>
<proteinExistence type="predicted"/>
<keyword evidence="2" id="KW-1185">Reference proteome</keyword>
<dbReference type="EMBL" id="JAEMNV010000004">
    <property type="protein sequence ID" value="MBJ8340340.1"/>
    <property type="molecule type" value="Genomic_DNA"/>
</dbReference>
<comment type="caution">
    <text evidence="1">The sequence shown here is derived from an EMBL/GenBank/DDBJ whole genome shotgun (WGS) entry which is preliminary data.</text>
</comment>
<dbReference type="RefSeq" id="WP_199705130.1">
    <property type="nucleotide sequence ID" value="NZ_JAEMNV010000004.1"/>
</dbReference>
<name>A0A934NSE8_9NOCA</name>
<evidence type="ECO:0000313" key="2">
    <source>
        <dbReference type="Proteomes" id="UP000655868"/>
    </source>
</evidence>
<dbReference type="AlphaFoldDB" id="A0A934NSE8"/>
<gene>
    <name evidence="1" type="ORF">JGU71_15720</name>
</gene>